<feature type="domain" description="CUB" evidence="3">
    <location>
        <begin position="47"/>
        <end position="175"/>
    </location>
</feature>
<evidence type="ECO:0000256" key="2">
    <source>
        <dbReference type="PROSITE-ProRule" id="PRU00059"/>
    </source>
</evidence>
<dbReference type="WBParaSite" id="HPLM_0001843401-mRNA-1">
    <property type="protein sequence ID" value="HPLM_0001843401-mRNA-1"/>
    <property type="gene ID" value="HPLM_0001843401"/>
</dbReference>
<dbReference type="AlphaFoldDB" id="A0A0N4X258"/>
<evidence type="ECO:0000259" key="3">
    <source>
        <dbReference type="PROSITE" id="PS01180"/>
    </source>
</evidence>
<evidence type="ECO:0000313" key="4">
    <source>
        <dbReference type="WBParaSite" id="HPLM_0001843401-mRNA-1"/>
    </source>
</evidence>
<dbReference type="InterPro" id="IPR000859">
    <property type="entry name" value="CUB_dom"/>
</dbReference>
<organism evidence="4">
    <name type="scientific">Haemonchus placei</name>
    <name type="common">Barber's pole worm</name>
    <dbReference type="NCBI Taxonomy" id="6290"/>
    <lineage>
        <taxon>Eukaryota</taxon>
        <taxon>Metazoa</taxon>
        <taxon>Ecdysozoa</taxon>
        <taxon>Nematoda</taxon>
        <taxon>Chromadorea</taxon>
        <taxon>Rhabditida</taxon>
        <taxon>Rhabditina</taxon>
        <taxon>Rhabditomorpha</taxon>
        <taxon>Strongyloidea</taxon>
        <taxon>Trichostrongylidae</taxon>
        <taxon>Haemonchus</taxon>
    </lineage>
</organism>
<name>A0A0N4X258_HAEPC</name>
<accession>A0A0N4X258</accession>
<dbReference type="OMA" id="WGVEINT"/>
<dbReference type="Gene3D" id="2.60.120.290">
    <property type="entry name" value="Spermadhesin, CUB domain"/>
    <property type="match status" value="1"/>
</dbReference>
<keyword evidence="1" id="KW-1015">Disulfide bond</keyword>
<dbReference type="PROSITE" id="PS01180">
    <property type="entry name" value="CUB"/>
    <property type="match status" value="1"/>
</dbReference>
<dbReference type="SUPFAM" id="SSF49854">
    <property type="entry name" value="Spermadhesin, CUB domain"/>
    <property type="match status" value="1"/>
</dbReference>
<dbReference type="InterPro" id="IPR035914">
    <property type="entry name" value="Sperma_CUB_dom_sf"/>
</dbReference>
<protein>
    <submittedName>
        <fullName evidence="4">CUB domain-containing protein</fullName>
    </submittedName>
</protein>
<evidence type="ECO:0000256" key="1">
    <source>
        <dbReference type="ARBA" id="ARBA00023157"/>
    </source>
</evidence>
<proteinExistence type="predicted"/>
<comment type="caution">
    <text evidence="2">Lacks conserved residue(s) required for the propagation of feature annotation.</text>
</comment>
<reference evidence="4" key="1">
    <citation type="submission" date="2017-02" db="UniProtKB">
        <authorList>
            <consortium name="WormBaseParasite"/>
        </authorList>
    </citation>
    <scope>IDENTIFICATION</scope>
</reference>
<sequence>LLPEWCDGNETVTCENGGYPHPRHCWKCVCPGGYGGDRCTERPDTGCGETVEASEDWKTLRDFLGSYSVHQYLENYIKCHYWIQSPEGTEIEVEFLNFTEGHDIDGCPYAGVEIKTNKKQQLTGYRYCFRVKMSKEEYCIIIVGYLNTCFFIAFSDSALRAMQEPNSAPIPIGFL</sequence>